<dbReference type="EMBL" id="CP131062">
    <property type="protein sequence ID" value="WNY29313.1"/>
    <property type="molecule type" value="Genomic_DNA"/>
</dbReference>
<protein>
    <recommendedName>
        <fullName evidence="4">PAC domain-containing protein</fullName>
    </recommendedName>
</protein>
<dbReference type="InterPro" id="IPR035965">
    <property type="entry name" value="PAS-like_dom_sf"/>
</dbReference>
<dbReference type="AlphaFoldDB" id="A0AA96VCH0"/>
<evidence type="ECO:0000313" key="2">
    <source>
        <dbReference type="EMBL" id="WNY29313.1"/>
    </source>
</evidence>
<dbReference type="RefSeq" id="WP_316559297.1">
    <property type="nucleotide sequence ID" value="NZ_CP131062.1"/>
</dbReference>
<proteinExistence type="predicted"/>
<feature type="transmembrane region" description="Helical" evidence="1">
    <location>
        <begin position="7"/>
        <end position="29"/>
    </location>
</feature>
<dbReference type="SUPFAM" id="SSF55785">
    <property type="entry name" value="PYP-like sensor domain (PAS domain)"/>
    <property type="match status" value="1"/>
</dbReference>
<dbReference type="InterPro" id="IPR000014">
    <property type="entry name" value="PAS"/>
</dbReference>
<dbReference type="Gene3D" id="3.30.450.20">
    <property type="entry name" value="PAS domain"/>
    <property type="match status" value="1"/>
</dbReference>
<accession>A0AA96VCH0</accession>
<dbReference type="KEGG" id="mees:MmiEs2_15390"/>
<dbReference type="GeneID" id="85198004"/>
<sequence>MKLEYKVIILSILVGVLFILAEMLSRYFAAGPETGGLEEILKFLFEPMTTNEGLFFNIVILLLCFVFGVLLARLINQVLKAKGVAKQTDIEKNMILESVPEIVIYMTTEYKIKWASRSLYTETKLTESDVVGKSVMDLAKILFPSEPANTLYSEFLEKKEVDSELKSLKGKYWQVLSNAATNDDNEVTGYVLLAVDITRKKRDEEMIRMSYERLEENIQQFATVIDNIRNPLSSVVLLSEISSDQETAKKIIIQCDDIEEVIAQLDEGWANSEEIRNFLKKHL</sequence>
<reference evidence="2 3" key="1">
    <citation type="submission" date="2023-07" db="EMBL/GenBank/DDBJ databases">
        <title>Closed genome sequence of Methanimicrococcus sp. Es2.</title>
        <authorList>
            <person name="Protasov E."/>
            <person name="Platt K."/>
            <person name="Reeh H."/>
            <person name="Poehlein A."/>
            <person name="Daniel R."/>
            <person name="Brune A."/>
        </authorList>
    </citation>
    <scope>NUCLEOTIDE SEQUENCE [LARGE SCALE GENOMIC DNA]</scope>
    <source>
        <strain evidence="2 3">Es2</strain>
    </source>
</reference>
<keyword evidence="3" id="KW-1185">Reference proteome</keyword>
<organism evidence="2 3">
    <name type="scientific">Methanimicrococcus stummii</name>
    <dbReference type="NCBI Taxonomy" id="3028294"/>
    <lineage>
        <taxon>Archaea</taxon>
        <taxon>Methanobacteriati</taxon>
        <taxon>Methanobacteriota</taxon>
        <taxon>Stenosarchaea group</taxon>
        <taxon>Methanomicrobia</taxon>
        <taxon>Methanosarcinales</taxon>
        <taxon>Methanosarcinaceae</taxon>
        <taxon>Methanimicrococcus</taxon>
    </lineage>
</organism>
<keyword evidence="1" id="KW-1133">Transmembrane helix</keyword>
<name>A0AA96VCH0_9EURY</name>
<feature type="transmembrane region" description="Helical" evidence="1">
    <location>
        <begin position="54"/>
        <end position="72"/>
    </location>
</feature>
<gene>
    <name evidence="2" type="ORF">MmiEs2_15390</name>
</gene>
<evidence type="ECO:0000256" key="1">
    <source>
        <dbReference type="SAM" id="Phobius"/>
    </source>
</evidence>
<evidence type="ECO:0000313" key="3">
    <source>
        <dbReference type="Proteomes" id="UP001302662"/>
    </source>
</evidence>
<dbReference type="Proteomes" id="UP001302662">
    <property type="component" value="Chromosome"/>
</dbReference>
<evidence type="ECO:0008006" key="4">
    <source>
        <dbReference type="Google" id="ProtNLM"/>
    </source>
</evidence>
<dbReference type="NCBIfam" id="TIGR00229">
    <property type="entry name" value="sensory_box"/>
    <property type="match status" value="1"/>
</dbReference>
<keyword evidence="1" id="KW-0472">Membrane</keyword>
<keyword evidence="1" id="KW-0812">Transmembrane</keyword>